<dbReference type="OrthoDB" id="4482242at2"/>
<evidence type="ECO:0000256" key="1">
    <source>
        <dbReference type="SAM" id="Phobius"/>
    </source>
</evidence>
<evidence type="ECO:0000313" key="3">
    <source>
        <dbReference type="EMBL" id="SDE73884.1"/>
    </source>
</evidence>
<accession>A0A1G7FDI0</accession>
<keyword evidence="1" id="KW-1133">Transmembrane helix</keyword>
<keyword evidence="6" id="KW-1185">Reference proteome</keyword>
<sequence length="148" mass="15619">MAQHTASTSHPRRSAWATGGTVFAGVLMMVTGVLGVLNGIAGIATNNVYARVDDYVYKFSLTGWGWIHLIVGALLALAGWAVLTGAAWGRAVGIALAALYMIEWFLFLPYAPVWALISIALGGFVIWSLATADRSGAGRDRTPPSAAR</sequence>
<dbReference type="Proteomes" id="UP001432161">
    <property type="component" value="Chromosome"/>
</dbReference>
<gene>
    <name evidence="4" type="ORF">OHN36_15620</name>
    <name evidence="3" type="ORF">SAMN05216260_103329</name>
</gene>
<feature type="domain" description="DUF7144" evidence="2">
    <location>
        <begin position="21"/>
        <end position="133"/>
    </location>
</feature>
<feature type="transmembrane region" description="Helical" evidence="1">
    <location>
        <begin position="90"/>
        <end position="107"/>
    </location>
</feature>
<evidence type="ECO:0000313" key="5">
    <source>
        <dbReference type="Proteomes" id="UP000198614"/>
    </source>
</evidence>
<proteinExistence type="predicted"/>
<reference evidence="4" key="2">
    <citation type="submission" date="2022-10" db="EMBL/GenBank/DDBJ databases">
        <title>The complete genomes of actinobacterial strains from the NBC collection.</title>
        <authorList>
            <person name="Joergensen T.S."/>
            <person name="Alvarez Arevalo M."/>
            <person name="Sterndorff E.B."/>
            <person name="Faurdal D."/>
            <person name="Vuksanovic O."/>
            <person name="Mourched A.-S."/>
            <person name="Charusanti P."/>
            <person name="Shaw S."/>
            <person name="Blin K."/>
            <person name="Weber T."/>
        </authorList>
    </citation>
    <scope>NUCLEOTIDE SEQUENCE</scope>
    <source>
        <strain evidence="4">NBC_00489</strain>
    </source>
</reference>
<dbReference type="InterPro" id="IPR055568">
    <property type="entry name" value="DUF7144"/>
</dbReference>
<feature type="transmembrane region" description="Helical" evidence="1">
    <location>
        <begin position="113"/>
        <end position="132"/>
    </location>
</feature>
<dbReference type="AlphaFoldDB" id="A0A1G7FDI0"/>
<name>A0A1G7FDI0_9ACTN</name>
<dbReference type="Proteomes" id="UP000198614">
    <property type="component" value="Unassembled WGS sequence"/>
</dbReference>
<feature type="transmembrane region" description="Helical" evidence="1">
    <location>
        <begin position="64"/>
        <end position="83"/>
    </location>
</feature>
<evidence type="ECO:0000313" key="4">
    <source>
        <dbReference type="EMBL" id="WUR38503.1"/>
    </source>
</evidence>
<dbReference type="EMBL" id="CP108330">
    <property type="protein sequence ID" value="WUR38503.1"/>
    <property type="molecule type" value="Genomic_DNA"/>
</dbReference>
<organism evidence="3 5">
    <name type="scientific">Streptomyces griseoaurantiacus</name>
    <dbReference type="NCBI Taxonomy" id="68213"/>
    <lineage>
        <taxon>Bacteria</taxon>
        <taxon>Bacillati</taxon>
        <taxon>Actinomycetota</taxon>
        <taxon>Actinomycetes</taxon>
        <taxon>Kitasatosporales</taxon>
        <taxon>Streptomycetaceae</taxon>
        <taxon>Streptomyces</taxon>
        <taxon>Streptomyces aurantiacus group</taxon>
    </lineage>
</organism>
<dbReference type="EMBL" id="FNAX01000003">
    <property type="protein sequence ID" value="SDE73884.1"/>
    <property type="molecule type" value="Genomic_DNA"/>
</dbReference>
<feature type="transmembrane region" description="Helical" evidence="1">
    <location>
        <begin position="21"/>
        <end position="44"/>
    </location>
</feature>
<keyword evidence="1" id="KW-0812">Transmembrane</keyword>
<reference evidence="3 5" key="1">
    <citation type="submission" date="2016-10" db="EMBL/GenBank/DDBJ databases">
        <authorList>
            <person name="de Groot N.N."/>
        </authorList>
    </citation>
    <scope>NUCLEOTIDE SEQUENCE [LARGE SCALE GENOMIC DNA]</scope>
    <source>
        <strain evidence="3 5">CGMCC 4.1859</strain>
    </source>
</reference>
<dbReference type="Pfam" id="PF23636">
    <property type="entry name" value="DUF7144"/>
    <property type="match status" value="1"/>
</dbReference>
<evidence type="ECO:0000259" key="2">
    <source>
        <dbReference type="Pfam" id="PF23636"/>
    </source>
</evidence>
<keyword evidence="1" id="KW-0472">Membrane</keyword>
<protein>
    <recommendedName>
        <fullName evidence="2">DUF7144 domain-containing protein</fullName>
    </recommendedName>
</protein>
<evidence type="ECO:0000313" key="6">
    <source>
        <dbReference type="Proteomes" id="UP001432161"/>
    </source>
</evidence>